<gene>
    <name evidence="2" type="ORF">J437_LFUL008035</name>
</gene>
<comment type="caution">
    <text evidence="2">The sequence shown here is derived from an EMBL/GenBank/DDBJ whole genome shotgun (WGS) entry which is preliminary data.</text>
</comment>
<evidence type="ECO:0000313" key="2">
    <source>
        <dbReference type="EMBL" id="KAG8233815.1"/>
    </source>
</evidence>
<accession>A0A8K0KFA2</accession>
<dbReference type="InterPro" id="IPR029526">
    <property type="entry name" value="PGBD"/>
</dbReference>
<dbReference type="Proteomes" id="UP000792457">
    <property type="component" value="Unassembled WGS sequence"/>
</dbReference>
<protein>
    <recommendedName>
        <fullName evidence="1">PiggyBac transposable element-derived protein domain-containing protein</fullName>
    </recommendedName>
</protein>
<evidence type="ECO:0000313" key="3">
    <source>
        <dbReference type="Proteomes" id="UP000792457"/>
    </source>
</evidence>
<evidence type="ECO:0000259" key="1">
    <source>
        <dbReference type="Pfam" id="PF13843"/>
    </source>
</evidence>
<dbReference type="OrthoDB" id="75807at2759"/>
<reference evidence="2" key="2">
    <citation type="submission" date="2017-10" db="EMBL/GenBank/DDBJ databases">
        <title>Ladona fulva Genome sequencing and assembly.</title>
        <authorList>
            <person name="Murali S."/>
            <person name="Richards S."/>
            <person name="Bandaranaike D."/>
            <person name="Bellair M."/>
            <person name="Blankenburg K."/>
            <person name="Chao H."/>
            <person name="Dinh H."/>
            <person name="Doddapaneni H."/>
            <person name="Dugan-Rocha S."/>
            <person name="Elkadiri S."/>
            <person name="Gnanaolivu R."/>
            <person name="Hernandez B."/>
            <person name="Skinner E."/>
            <person name="Javaid M."/>
            <person name="Lee S."/>
            <person name="Li M."/>
            <person name="Ming W."/>
            <person name="Munidasa M."/>
            <person name="Muniz J."/>
            <person name="Nguyen L."/>
            <person name="Hughes D."/>
            <person name="Osuji N."/>
            <person name="Pu L.-L."/>
            <person name="Puazo M."/>
            <person name="Qu C."/>
            <person name="Quiroz J."/>
            <person name="Raj R."/>
            <person name="Weissenberger G."/>
            <person name="Xin Y."/>
            <person name="Zou X."/>
            <person name="Han Y."/>
            <person name="Worley K."/>
            <person name="Muzny D."/>
            <person name="Gibbs R."/>
        </authorList>
    </citation>
    <scope>NUCLEOTIDE SEQUENCE</scope>
    <source>
        <strain evidence="2">Sampled in the wild</strain>
    </source>
</reference>
<feature type="domain" description="PiggyBac transposable element-derived protein" evidence="1">
    <location>
        <begin position="2"/>
        <end position="158"/>
    </location>
</feature>
<dbReference type="AlphaFoldDB" id="A0A8K0KFA2"/>
<proteinExistence type="predicted"/>
<name>A0A8K0KFA2_LADFU</name>
<reference evidence="2" key="1">
    <citation type="submission" date="2013-04" db="EMBL/GenBank/DDBJ databases">
        <authorList>
            <person name="Qu J."/>
            <person name="Murali S.C."/>
            <person name="Bandaranaike D."/>
            <person name="Bellair M."/>
            <person name="Blankenburg K."/>
            <person name="Chao H."/>
            <person name="Dinh H."/>
            <person name="Doddapaneni H."/>
            <person name="Downs B."/>
            <person name="Dugan-Rocha S."/>
            <person name="Elkadiri S."/>
            <person name="Gnanaolivu R.D."/>
            <person name="Hernandez B."/>
            <person name="Javaid M."/>
            <person name="Jayaseelan J.C."/>
            <person name="Lee S."/>
            <person name="Li M."/>
            <person name="Ming W."/>
            <person name="Munidasa M."/>
            <person name="Muniz J."/>
            <person name="Nguyen L."/>
            <person name="Ongeri F."/>
            <person name="Osuji N."/>
            <person name="Pu L.-L."/>
            <person name="Puazo M."/>
            <person name="Qu C."/>
            <person name="Quiroz J."/>
            <person name="Raj R."/>
            <person name="Weissenberger G."/>
            <person name="Xin Y."/>
            <person name="Zou X."/>
            <person name="Han Y."/>
            <person name="Richards S."/>
            <person name="Worley K."/>
            <person name="Muzny D."/>
            <person name="Gibbs R."/>
        </authorList>
    </citation>
    <scope>NUCLEOTIDE SEQUENCE</scope>
    <source>
        <strain evidence="2">Sampled in the wild</strain>
    </source>
</reference>
<keyword evidence="3" id="KW-1185">Reference proteome</keyword>
<dbReference type="Pfam" id="PF13843">
    <property type="entry name" value="DDE_Tnp_1_7"/>
    <property type="match status" value="1"/>
</dbReference>
<organism evidence="2 3">
    <name type="scientific">Ladona fulva</name>
    <name type="common">Scarce chaser dragonfly</name>
    <name type="synonym">Libellula fulva</name>
    <dbReference type="NCBI Taxonomy" id="123851"/>
    <lineage>
        <taxon>Eukaryota</taxon>
        <taxon>Metazoa</taxon>
        <taxon>Ecdysozoa</taxon>
        <taxon>Arthropoda</taxon>
        <taxon>Hexapoda</taxon>
        <taxon>Insecta</taxon>
        <taxon>Pterygota</taxon>
        <taxon>Palaeoptera</taxon>
        <taxon>Odonata</taxon>
        <taxon>Epiprocta</taxon>
        <taxon>Anisoptera</taxon>
        <taxon>Libelluloidea</taxon>
        <taxon>Libellulidae</taxon>
        <taxon>Ladona</taxon>
    </lineage>
</organism>
<dbReference type="EMBL" id="KZ308747">
    <property type="protein sequence ID" value="KAG8233815.1"/>
    <property type="molecule type" value="Genomic_DNA"/>
</dbReference>
<dbReference type="PANTHER" id="PTHR46599">
    <property type="entry name" value="PIGGYBAC TRANSPOSABLE ELEMENT-DERIVED PROTEIN 4"/>
    <property type="match status" value="1"/>
</dbReference>
<sequence>MQYFDLFFDNNLIDYITNETNRYASQVLRGRASTSTADKSQHWRDVTVPEMRVFFALNMLQSIVRKPEIVHYWSRRPILSTPFFGDTMSYRRFTKIRQYLHFVDNDIFDPLTHPNPKLNKMNITIDESLLLYKGRLGWYQYMPQRGLDLELKLSCCVNRRVVTCGRR</sequence>
<dbReference type="PANTHER" id="PTHR46599:SF3">
    <property type="entry name" value="PIGGYBAC TRANSPOSABLE ELEMENT-DERIVED PROTEIN 4"/>
    <property type="match status" value="1"/>
</dbReference>